<name>K0TEX0_THAOC</name>
<sequence>MRVELAGSVYIESRTPSNLRAQVSDKLNPPHGHFCDLPIFHVAGWAGFCQVEKFQMEPPYAMEESCPPQSANPWPVWLSTQGVLPSKVAKIQALITQPSY</sequence>
<gene>
    <name evidence="1" type="ORF">THAOC_00925</name>
</gene>
<comment type="caution">
    <text evidence="1">The sequence shown here is derived from an EMBL/GenBank/DDBJ whole genome shotgun (WGS) entry which is preliminary data.</text>
</comment>
<dbReference type="EMBL" id="AGNL01001110">
    <property type="protein sequence ID" value="EJK77253.1"/>
    <property type="molecule type" value="Genomic_DNA"/>
</dbReference>
<dbReference type="AlphaFoldDB" id="K0TEX0"/>
<accession>K0TEX0</accession>
<organism evidence="1 2">
    <name type="scientific">Thalassiosira oceanica</name>
    <name type="common">Marine diatom</name>
    <dbReference type="NCBI Taxonomy" id="159749"/>
    <lineage>
        <taxon>Eukaryota</taxon>
        <taxon>Sar</taxon>
        <taxon>Stramenopiles</taxon>
        <taxon>Ochrophyta</taxon>
        <taxon>Bacillariophyta</taxon>
        <taxon>Coscinodiscophyceae</taxon>
        <taxon>Thalassiosirophycidae</taxon>
        <taxon>Thalassiosirales</taxon>
        <taxon>Thalassiosiraceae</taxon>
        <taxon>Thalassiosira</taxon>
    </lineage>
</organism>
<proteinExistence type="predicted"/>
<feature type="non-terminal residue" evidence="1">
    <location>
        <position position="100"/>
    </location>
</feature>
<protein>
    <submittedName>
        <fullName evidence="1">Uncharacterized protein</fullName>
    </submittedName>
</protein>
<evidence type="ECO:0000313" key="2">
    <source>
        <dbReference type="Proteomes" id="UP000266841"/>
    </source>
</evidence>
<keyword evidence="2" id="KW-1185">Reference proteome</keyword>
<reference evidence="1 2" key="1">
    <citation type="journal article" date="2012" name="Genome Biol.">
        <title>Genome and low-iron response of an oceanic diatom adapted to chronic iron limitation.</title>
        <authorList>
            <person name="Lommer M."/>
            <person name="Specht M."/>
            <person name="Roy A.S."/>
            <person name="Kraemer L."/>
            <person name="Andreson R."/>
            <person name="Gutowska M.A."/>
            <person name="Wolf J."/>
            <person name="Bergner S.V."/>
            <person name="Schilhabel M.B."/>
            <person name="Klostermeier U.C."/>
            <person name="Beiko R.G."/>
            <person name="Rosenstiel P."/>
            <person name="Hippler M."/>
            <person name="Laroche J."/>
        </authorList>
    </citation>
    <scope>NUCLEOTIDE SEQUENCE [LARGE SCALE GENOMIC DNA]</scope>
    <source>
        <strain evidence="1 2">CCMP1005</strain>
    </source>
</reference>
<dbReference type="Proteomes" id="UP000266841">
    <property type="component" value="Unassembled WGS sequence"/>
</dbReference>
<evidence type="ECO:0000313" key="1">
    <source>
        <dbReference type="EMBL" id="EJK77253.1"/>
    </source>
</evidence>